<organism evidence="6 7">
    <name type="scientific">Undibacterium nitidum</name>
    <dbReference type="NCBI Taxonomy" id="2762298"/>
    <lineage>
        <taxon>Bacteria</taxon>
        <taxon>Pseudomonadati</taxon>
        <taxon>Pseudomonadota</taxon>
        <taxon>Betaproteobacteria</taxon>
        <taxon>Burkholderiales</taxon>
        <taxon>Oxalobacteraceae</taxon>
        <taxon>Undibacterium</taxon>
    </lineage>
</organism>
<dbReference type="GO" id="GO:0006355">
    <property type="term" value="P:regulation of DNA-templated transcription"/>
    <property type="evidence" value="ECO:0007669"/>
    <property type="project" value="InterPro"/>
</dbReference>
<dbReference type="Pfam" id="PF00486">
    <property type="entry name" value="Trans_reg_C"/>
    <property type="match status" value="1"/>
</dbReference>
<dbReference type="Gene3D" id="3.40.50.2300">
    <property type="match status" value="1"/>
</dbReference>
<dbReference type="EMBL" id="JACOFZ010000006">
    <property type="protein sequence ID" value="MBC3882665.1"/>
    <property type="molecule type" value="Genomic_DNA"/>
</dbReference>
<evidence type="ECO:0000256" key="1">
    <source>
        <dbReference type="ARBA" id="ARBA00023125"/>
    </source>
</evidence>
<feature type="modified residue" description="4-aspartylphosphate" evidence="2">
    <location>
        <position position="42"/>
    </location>
</feature>
<comment type="caution">
    <text evidence="6">The sequence shown here is derived from an EMBL/GenBank/DDBJ whole genome shotgun (WGS) entry which is preliminary data.</text>
</comment>
<dbReference type="InterPro" id="IPR011006">
    <property type="entry name" value="CheY-like_superfamily"/>
</dbReference>
<dbReference type="GO" id="GO:0005829">
    <property type="term" value="C:cytosol"/>
    <property type="evidence" value="ECO:0007669"/>
    <property type="project" value="TreeGrafter"/>
</dbReference>
<dbReference type="Gene3D" id="6.10.250.690">
    <property type="match status" value="1"/>
</dbReference>
<dbReference type="InterPro" id="IPR016032">
    <property type="entry name" value="Sig_transdc_resp-reg_C-effctor"/>
</dbReference>
<dbReference type="InterPro" id="IPR036388">
    <property type="entry name" value="WH-like_DNA-bd_sf"/>
</dbReference>
<dbReference type="PANTHER" id="PTHR48111">
    <property type="entry name" value="REGULATOR OF RPOS"/>
    <property type="match status" value="1"/>
</dbReference>
<dbReference type="InterPro" id="IPR001789">
    <property type="entry name" value="Sig_transdc_resp-reg_receiver"/>
</dbReference>
<dbReference type="SUPFAM" id="SSF52172">
    <property type="entry name" value="CheY-like"/>
    <property type="match status" value="1"/>
</dbReference>
<dbReference type="RefSeq" id="WP_186917279.1">
    <property type="nucleotide sequence ID" value="NZ_JACOFZ010000006.1"/>
</dbReference>
<dbReference type="AlphaFoldDB" id="A0A923HST4"/>
<dbReference type="GO" id="GO:0032993">
    <property type="term" value="C:protein-DNA complex"/>
    <property type="evidence" value="ECO:0007669"/>
    <property type="project" value="TreeGrafter"/>
</dbReference>
<feature type="domain" description="Response regulatory" evidence="4">
    <location>
        <begin position="1"/>
        <end position="107"/>
    </location>
</feature>
<evidence type="ECO:0000313" key="6">
    <source>
        <dbReference type="EMBL" id="MBC3882665.1"/>
    </source>
</evidence>
<keyword evidence="2" id="KW-0597">Phosphoprotein</keyword>
<dbReference type="CDD" id="cd00383">
    <property type="entry name" value="trans_reg_C"/>
    <property type="match status" value="1"/>
</dbReference>
<evidence type="ECO:0000256" key="3">
    <source>
        <dbReference type="PROSITE-ProRule" id="PRU01091"/>
    </source>
</evidence>
<dbReference type="Pfam" id="PF00072">
    <property type="entry name" value="Response_reg"/>
    <property type="match status" value="1"/>
</dbReference>
<dbReference type="Gene3D" id="1.10.10.10">
    <property type="entry name" value="Winged helix-like DNA-binding domain superfamily/Winged helix DNA-binding domain"/>
    <property type="match status" value="1"/>
</dbReference>
<gene>
    <name evidence="6" type="ORF">H8K36_14850</name>
</gene>
<dbReference type="PROSITE" id="PS50110">
    <property type="entry name" value="RESPONSE_REGULATORY"/>
    <property type="match status" value="1"/>
</dbReference>
<dbReference type="SMART" id="SM00862">
    <property type="entry name" value="Trans_reg_C"/>
    <property type="match status" value="1"/>
</dbReference>
<dbReference type="SMART" id="SM00448">
    <property type="entry name" value="REC"/>
    <property type="match status" value="1"/>
</dbReference>
<protein>
    <submittedName>
        <fullName evidence="6">Response regulator transcription factor</fullName>
    </submittedName>
</protein>
<dbReference type="Proteomes" id="UP000627446">
    <property type="component" value="Unassembled WGS sequence"/>
</dbReference>
<reference evidence="6" key="1">
    <citation type="submission" date="2020-08" db="EMBL/GenBank/DDBJ databases">
        <title>Novel species isolated from subtropical streams in China.</title>
        <authorList>
            <person name="Lu H."/>
        </authorList>
    </citation>
    <scope>NUCLEOTIDE SEQUENCE</scope>
    <source>
        <strain evidence="6">LX22W</strain>
    </source>
</reference>
<keyword evidence="7" id="KW-1185">Reference proteome</keyword>
<sequence>MDLGSALQQALKAESITSVWLRRMADAPWAAADLDYDCALLDVSLPDGSGLELLKRWRQTGVNLPIIMITARSGLDDRLEGLDSGADDFIVKPFAMAELISRVRAVLRRYAQQASAHWNIGDLRIEPRAFRVWQGGVELDLVRREFELLIELAREPGTVVSKGVLAQRLEPLGEPLAFSLLEVHVSNLRRKIGANRIRTLRGIGYMLVV</sequence>
<name>A0A923HST4_9BURK</name>
<feature type="domain" description="OmpR/PhoB-type" evidence="5">
    <location>
        <begin position="115"/>
        <end position="209"/>
    </location>
</feature>
<dbReference type="InterPro" id="IPR001867">
    <property type="entry name" value="OmpR/PhoB-type_DNA-bd"/>
</dbReference>
<dbReference type="InterPro" id="IPR039420">
    <property type="entry name" value="WalR-like"/>
</dbReference>
<evidence type="ECO:0000256" key="2">
    <source>
        <dbReference type="PROSITE-ProRule" id="PRU00169"/>
    </source>
</evidence>
<evidence type="ECO:0000259" key="4">
    <source>
        <dbReference type="PROSITE" id="PS50110"/>
    </source>
</evidence>
<keyword evidence="1 3" id="KW-0238">DNA-binding</keyword>
<evidence type="ECO:0000259" key="5">
    <source>
        <dbReference type="PROSITE" id="PS51755"/>
    </source>
</evidence>
<dbReference type="SUPFAM" id="SSF46894">
    <property type="entry name" value="C-terminal effector domain of the bipartite response regulators"/>
    <property type="match status" value="1"/>
</dbReference>
<dbReference type="GO" id="GO:0000156">
    <property type="term" value="F:phosphorelay response regulator activity"/>
    <property type="evidence" value="ECO:0007669"/>
    <property type="project" value="TreeGrafter"/>
</dbReference>
<dbReference type="PANTHER" id="PTHR48111:SF36">
    <property type="entry name" value="TRANSCRIPTIONAL REGULATORY PROTEIN CUTR"/>
    <property type="match status" value="1"/>
</dbReference>
<dbReference type="GO" id="GO:0000976">
    <property type="term" value="F:transcription cis-regulatory region binding"/>
    <property type="evidence" value="ECO:0007669"/>
    <property type="project" value="TreeGrafter"/>
</dbReference>
<accession>A0A923HST4</accession>
<proteinExistence type="predicted"/>
<feature type="DNA-binding region" description="OmpR/PhoB-type" evidence="3">
    <location>
        <begin position="115"/>
        <end position="209"/>
    </location>
</feature>
<evidence type="ECO:0000313" key="7">
    <source>
        <dbReference type="Proteomes" id="UP000627446"/>
    </source>
</evidence>
<dbReference type="PROSITE" id="PS51755">
    <property type="entry name" value="OMPR_PHOB"/>
    <property type="match status" value="1"/>
</dbReference>